<dbReference type="SUPFAM" id="SSF82171">
    <property type="entry name" value="DPP6 N-terminal domain-like"/>
    <property type="match status" value="1"/>
</dbReference>
<gene>
    <name evidence="1" type="ORF">S01H4_59888</name>
</gene>
<dbReference type="Pfam" id="PF07676">
    <property type="entry name" value="PD40"/>
    <property type="match status" value="1"/>
</dbReference>
<dbReference type="EMBL" id="BART01035201">
    <property type="protein sequence ID" value="GAH12037.1"/>
    <property type="molecule type" value="Genomic_DNA"/>
</dbReference>
<comment type="caution">
    <text evidence="1">The sequence shown here is derived from an EMBL/GenBank/DDBJ whole genome shotgun (WGS) entry which is preliminary data.</text>
</comment>
<organism evidence="1">
    <name type="scientific">marine sediment metagenome</name>
    <dbReference type="NCBI Taxonomy" id="412755"/>
    <lineage>
        <taxon>unclassified sequences</taxon>
        <taxon>metagenomes</taxon>
        <taxon>ecological metagenomes</taxon>
    </lineage>
</organism>
<evidence type="ECO:0000313" key="1">
    <source>
        <dbReference type="EMBL" id="GAH12037.1"/>
    </source>
</evidence>
<name>X1CW51_9ZZZZ</name>
<sequence length="87" mass="9539">FSSGKYGCEQIHVMDADGSNVAKLTDEELECHDPSWSPDGKKIVFSAGKVRRPGGEEVLYGHWDSIFIVDIDSHSVTDLIAAFLCIP</sequence>
<dbReference type="AlphaFoldDB" id="X1CW51"/>
<evidence type="ECO:0008006" key="2">
    <source>
        <dbReference type="Google" id="ProtNLM"/>
    </source>
</evidence>
<dbReference type="InterPro" id="IPR011042">
    <property type="entry name" value="6-blade_b-propeller_TolB-like"/>
</dbReference>
<dbReference type="InterPro" id="IPR011659">
    <property type="entry name" value="WD40"/>
</dbReference>
<reference evidence="1" key="1">
    <citation type="journal article" date="2014" name="Front. Microbiol.">
        <title>High frequency of phylogenetically diverse reductive dehalogenase-homologous genes in deep subseafloor sedimentary metagenomes.</title>
        <authorList>
            <person name="Kawai M."/>
            <person name="Futagami T."/>
            <person name="Toyoda A."/>
            <person name="Takaki Y."/>
            <person name="Nishi S."/>
            <person name="Hori S."/>
            <person name="Arai W."/>
            <person name="Tsubouchi T."/>
            <person name="Morono Y."/>
            <person name="Uchiyama I."/>
            <person name="Ito T."/>
            <person name="Fujiyama A."/>
            <person name="Inagaki F."/>
            <person name="Takami H."/>
        </authorList>
    </citation>
    <scope>NUCLEOTIDE SEQUENCE</scope>
    <source>
        <strain evidence="1">Expedition CK06-06</strain>
    </source>
</reference>
<protein>
    <recommendedName>
        <fullName evidence="2">Dipeptidylpeptidase IV N-terminal domain-containing protein</fullName>
    </recommendedName>
</protein>
<proteinExistence type="predicted"/>
<dbReference type="Gene3D" id="2.120.10.30">
    <property type="entry name" value="TolB, C-terminal domain"/>
    <property type="match status" value="1"/>
</dbReference>
<accession>X1CW51</accession>
<feature type="non-terminal residue" evidence="1">
    <location>
        <position position="1"/>
    </location>
</feature>